<dbReference type="Proteomes" id="UP000428260">
    <property type="component" value="Chromosome"/>
</dbReference>
<evidence type="ECO:0000313" key="3">
    <source>
        <dbReference type="EMBL" id="QGY43149.1"/>
    </source>
</evidence>
<sequence>MTTIFTKDDFEFKENSNAVENFRMFTASPRLWEVAKSENLIFDMRKLKPGEFSFPYHFHQFAEELMMIVSGELTVRSPDGFEVLKQGDIVFFEKGENGAHQFFNHTDKPCVYLDIRVLIGFDVCEYPDTGKINVLGYGNFMKDSKVEYFEGEENIVKKWKELKNNRQTK</sequence>
<dbReference type="KEGG" id="mcos:GM418_05600"/>
<dbReference type="PANTHER" id="PTHR35848:SF6">
    <property type="entry name" value="CUPIN TYPE-2 DOMAIN-CONTAINING PROTEIN"/>
    <property type="match status" value="1"/>
</dbReference>
<evidence type="ECO:0000256" key="1">
    <source>
        <dbReference type="ARBA" id="ARBA00022723"/>
    </source>
</evidence>
<dbReference type="AlphaFoldDB" id="A0A6I6JPS2"/>
<dbReference type="InterPro" id="IPR051610">
    <property type="entry name" value="GPI/OXD"/>
</dbReference>
<evidence type="ECO:0000259" key="2">
    <source>
        <dbReference type="Pfam" id="PF07883"/>
    </source>
</evidence>
<dbReference type="EMBL" id="CP046401">
    <property type="protein sequence ID" value="QGY43149.1"/>
    <property type="molecule type" value="Genomic_DNA"/>
</dbReference>
<dbReference type="GO" id="GO:0046872">
    <property type="term" value="F:metal ion binding"/>
    <property type="evidence" value="ECO:0007669"/>
    <property type="project" value="UniProtKB-KW"/>
</dbReference>
<gene>
    <name evidence="3" type="ORF">GM418_05600</name>
</gene>
<name>A0A6I6JPS2_9BACT</name>
<dbReference type="PANTHER" id="PTHR35848">
    <property type="entry name" value="OXALATE-BINDING PROTEIN"/>
    <property type="match status" value="1"/>
</dbReference>
<feature type="domain" description="Cupin type-2" evidence="2">
    <location>
        <begin position="46"/>
        <end position="115"/>
    </location>
</feature>
<dbReference type="InterPro" id="IPR014710">
    <property type="entry name" value="RmlC-like_jellyroll"/>
</dbReference>
<keyword evidence="4" id="KW-1185">Reference proteome</keyword>
<proteinExistence type="predicted"/>
<dbReference type="SUPFAM" id="SSF51182">
    <property type="entry name" value="RmlC-like cupins"/>
    <property type="match status" value="1"/>
</dbReference>
<organism evidence="3 4">
    <name type="scientific">Maribellus comscasis</name>
    <dbReference type="NCBI Taxonomy" id="2681766"/>
    <lineage>
        <taxon>Bacteria</taxon>
        <taxon>Pseudomonadati</taxon>
        <taxon>Bacteroidota</taxon>
        <taxon>Bacteroidia</taxon>
        <taxon>Marinilabiliales</taxon>
        <taxon>Prolixibacteraceae</taxon>
        <taxon>Maribellus</taxon>
    </lineage>
</organism>
<dbReference type="Pfam" id="PF07883">
    <property type="entry name" value="Cupin_2"/>
    <property type="match status" value="1"/>
</dbReference>
<reference evidence="3 4" key="1">
    <citation type="submission" date="2019-11" db="EMBL/GenBank/DDBJ databases">
        <authorList>
            <person name="Zheng R.K."/>
            <person name="Sun C.M."/>
        </authorList>
    </citation>
    <scope>NUCLEOTIDE SEQUENCE [LARGE SCALE GENOMIC DNA]</scope>
    <source>
        <strain evidence="3 4">WC007</strain>
    </source>
</reference>
<dbReference type="Gene3D" id="2.60.120.10">
    <property type="entry name" value="Jelly Rolls"/>
    <property type="match status" value="1"/>
</dbReference>
<dbReference type="InterPro" id="IPR013096">
    <property type="entry name" value="Cupin_2"/>
</dbReference>
<dbReference type="InterPro" id="IPR011051">
    <property type="entry name" value="RmlC_Cupin_sf"/>
</dbReference>
<keyword evidence="1" id="KW-0479">Metal-binding</keyword>
<accession>A0A6I6JPS2</accession>
<protein>
    <submittedName>
        <fullName evidence="3">Cupin domain-containing protein</fullName>
    </submittedName>
</protein>
<dbReference type="RefSeq" id="WP_158863996.1">
    <property type="nucleotide sequence ID" value="NZ_CP046401.1"/>
</dbReference>
<evidence type="ECO:0000313" key="4">
    <source>
        <dbReference type="Proteomes" id="UP000428260"/>
    </source>
</evidence>